<dbReference type="RefSeq" id="WP_158342096.1">
    <property type="nucleotide sequence ID" value="NZ_JAHQCW010000007.1"/>
</dbReference>
<dbReference type="Pfam" id="PF19539">
    <property type="entry name" value="DUF6063"/>
    <property type="match status" value="1"/>
</dbReference>
<comment type="caution">
    <text evidence="1">The sequence shown here is derived from an EMBL/GenBank/DDBJ whole genome shotgun (WGS) entry which is preliminary data.</text>
</comment>
<dbReference type="EMBL" id="JAHQCW010000007">
    <property type="protein sequence ID" value="MBU9736158.1"/>
    <property type="molecule type" value="Genomic_DNA"/>
</dbReference>
<dbReference type="Proteomes" id="UP000712157">
    <property type="component" value="Unassembled WGS sequence"/>
</dbReference>
<name>A0A949NG93_9FIRM</name>
<protein>
    <submittedName>
        <fullName evidence="1">Uncharacterized protein</fullName>
    </submittedName>
</protein>
<reference evidence="1" key="1">
    <citation type="submission" date="2021-06" db="EMBL/GenBank/DDBJ databases">
        <title>Description of novel taxa of the family Lachnospiraceae.</title>
        <authorList>
            <person name="Chaplin A.V."/>
            <person name="Sokolova S.R."/>
            <person name="Pikina A.P."/>
            <person name="Korzhanova M."/>
            <person name="Belova V."/>
            <person name="Korostin D."/>
            <person name="Efimov B.A."/>
        </authorList>
    </citation>
    <scope>NUCLEOTIDE SEQUENCE</scope>
    <source>
        <strain evidence="1">ASD5720</strain>
    </source>
</reference>
<evidence type="ECO:0000313" key="1">
    <source>
        <dbReference type="EMBL" id="MBU9736158.1"/>
    </source>
</evidence>
<dbReference type="AlphaFoldDB" id="A0A949NG93"/>
<dbReference type="InterPro" id="IPR045707">
    <property type="entry name" value="DUF6063"/>
</dbReference>
<organism evidence="1 2">
    <name type="scientific">Diplocloster agilis</name>
    <dbReference type="NCBI Taxonomy" id="2850323"/>
    <lineage>
        <taxon>Bacteria</taxon>
        <taxon>Bacillati</taxon>
        <taxon>Bacillota</taxon>
        <taxon>Clostridia</taxon>
        <taxon>Lachnospirales</taxon>
        <taxon>Lachnospiraceae</taxon>
        <taxon>Diplocloster</taxon>
    </lineage>
</organism>
<evidence type="ECO:0000313" key="2">
    <source>
        <dbReference type="Proteomes" id="UP000712157"/>
    </source>
</evidence>
<sequence length="248" mass="28776">MDSRNLEKAMDIISALLINEEIHRDRGANRGLYEEYLSNAEVYDMVHLMAGKMNLCLYEYQGGIYVSAGEENRVYGYSNEELKRLLGLRLNRELYLCYFLIYQVVATFYHDSASDTFIEYMGVEELIHNTDSAFAKLTADLEILVLKEMEENSFKTLALLWEELPLVTGEEGTGIRASRNSKRGYSKLVFNFLVSQELLAEAEERYYPTARFRALITNYYEEHRGRLFEILNREEEEDDAADQPDSGE</sequence>
<accession>A0A949NG93</accession>
<gene>
    <name evidence="1" type="ORF">KTH89_06380</name>
</gene>
<proteinExistence type="predicted"/>
<keyword evidence="2" id="KW-1185">Reference proteome</keyword>